<name>K3WXD2_GLOUD</name>
<reference evidence="8" key="1">
    <citation type="journal article" date="2010" name="Genome Biol.">
        <title>Genome sequence of the necrotrophic plant pathogen Pythium ultimum reveals original pathogenicity mechanisms and effector repertoire.</title>
        <authorList>
            <person name="Levesque C.A."/>
            <person name="Brouwer H."/>
            <person name="Cano L."/>
            <person name="Hamilton J.P."/>
            <person name="Holt C."/>
            <person name="Huitema E."/>
            <person name="Raffaele S."/>
            <person name="Robideau G.P."/>
            <person name="Thines M."/>
            <person name="Win J."/>
            <person name="Zerillo M.M."/>
            <person name="Beakes G.W."/>
            <person name="Boore J.L."/>
            <person name="Busam D."/>
            <person name="Dumas B."/>
            <person name="Ferriera S."/>
            <person name="Fuerstenberg S.I."/>
            <person name="Gachon C.M."/>
            <person name="Gaulin E."/>
            <person name="Govers F."/>
            <person name="Grenville-Briggs L."/>
            <person name="Horner N."/>
            <person name="Hostetler J."/>
            <person name="Jiang R.H."/>
            <person name="Johnson J."/>
            <person name="Krajaejun T."/>
            <person name="Lin H."/>
            <person name="Meijer H.J."/>
            <person name="Moore B."/>
            <person name="Morris P."/>
            <person name="Phuntmart V."/>
            <person name="Puiu D."/>
            <person name="Shetty J."/>
            <person name="Stajich J.E."/>
            <person name="Tripathy S."/>
            <person name="Wawra S."/>
            <person name="van West P."/>
            <person name="Whitty B.R."/>
            <person name="Coutinho P.M."/>
            <person name="Henrissat B."/>
            <person name="Martin F."/>
            <person name="Thomas P.D."/>
            <person name="Tyler B.M."/>
            <person name="De Vries R.P."/>
            <person name="Kamoun S."/>
            <person name="Yandell M."/>
            <person name="Tisserat N."/>
            <person name="Buell C.R."/>
        </authorList>
    </citation>
    <scope>NUCLEOTIDE SEQUENCE</scope>
    <source>
        <strain evidence="8">DAOM:BR144</strain>
    </source>
</reference>
<evidence type="ECO:0000313" key="7">
    <source>
        <dbReference type="EnsemblProtists" id="PYU1_T009630"/>
    </source>
</evidence>
<keyword evidence="8" id="KW-1185">Reference proteome</keyword>
<protein>
    <recommendedName>
        <fullName evidence="2">Histone-lysine N-methyltransferase, H3 lysine-79 specific</fullName>
        <ecNumber evidence="1">2.1.1.360</ecNumber>
    </recommendedName>
    <alternativeName>
        <fullName evidence="4">Histone H3-K79 methyltransferase</fullName>
    </alternativeName>
</protein>
<dbReference type="VEuPathDB" id="FungiDB:PYU1_G009612"/>
<evidence type="ECO:0000313" key="8">
    <source>
        <dbReference type="Proteomes" id="UP000019132"/>
    </source>
</evidence>
<evidence type="ECO:0000256" key="3">
    <source>
        <dbReference type="ARBA" id="ARBA00022853"/>
    </source>
</evidence>
<feature type="domain" description="DOT1" evidence="6">
    <location>
        <begin position="67"/>
        <end position="229"/>
    </location>
</feature>
<comment type="catalytic activity">
    <reaction evidence="5">
        <text>L-lysyl(79)-[histone H3] + 3 S-adenosyl-L-methionine = N(6),N(6),N(6)-trimethyl-L-lysyl(79)-[histone H3] + 3 S-adenosyl-L-homocysteine + 3 H(+)</text>
        <dbReference type="Rhea" id="RHEA:60328"/>
        <dbReference type="Rhea" id="RHEA-COMP:15549"/>
        <dbReference type="Rhea" id="RHEA-COMP:15552"/>
        <dbReference type="ChEBI" id="CHEBI:15378"/>
        <dbReference type="ChEBI" id="CHEBI:29969"/>
        <dbReference type="ChEBI" id="CHEBI:57856"/>
        <dbReference type="ChEBI" id="CHEBI:59789"/>
        <dbReference type="ChEBI" id="CHEBI:61961"/>
        <dbReference type="EC" id="2.1.1.360"/>
    </reaction>
</comment>
<reference evidence="7" key="3">
    <citation type="submission" date="2015-02" db="UniProtKB">
        <authorList>
            <consortium name="EnsemblProtists"/>
        </authorList>
    </citation>
    <scope>IDENTIFICATION</scope>
    <source>
        <strain evidence="7">DAOM BR144</strain>
    </source>
</reference>
<dbReference type="PANTHER" id="PTHR21451:SF19">
    <property type="entry name" value="ACTIVATED IN BLOCKED UNFOLDED PROTEIN RESPONSE"/>
    <property type="match status" value="1"/>
</dbReference>
<proteinExistence type="predicted"/>
<dbReference type="InterPro" id="IPR025789">
    <property type="entry name" value="DOT1_dom"/>
</dbReference>
<keyword evidence="3" id="KW-0156">Chromatin regulator</keyword>
<dbReference type="OMA" id="TWYLHRR"/>
<evidence type="ECO:0000256" key="1">
    <source>
        <dbReference type="ARBA" id="ARBA00012190"/>
    </source>
</evidence>
<dbReference type="EMBL" id="GL376615">
    <property type="status" value="NOT_ANNOTATED_CDS"/>
    <property type="molecule type" value="Genomic_DNA"/>
</dbReference>
<dbReference type="InterPro" id="IPR029063">
    <property type="entry name" value="SAM-dependent_MTases_sf"/>
</dbReference>
<evidence type="ECO:0000256" key="4">
    <source>
        <dbReference type="ARBA" id="ARBA00029821"/>
    </source>
</evidence>
<evidence type="ECO:0000259" key="6">
    <source>
        <dbReference type="Pfam" id="PF08123"/>
    </source>
</evidence>
<organism evidence="7 8">
    <name type="scientific">Globisporangium ultimum (strain ATCC 200006 / CBS 805.95 / DAOM BR144)</name>
    <name type="common">Pythium ultimum</name>
    <dbReference type="NCBI Taxonomy" id="431595"/>
    <lineage>
        <taxon>Eukaryota</taxon>
        <taxon>Sar</taxon>
        <taxon>Stramenopiles</taxon>
        <taxon>Oomycota</taxon>
        <taxon>Peronosporomycetes</taxon>
        <taxon>Pythiales</taxon>
        <taxon>Pythiaceae</taxon>
        <taxon>Globisporangium</taxon>
    </lineage>
</organism>
<dbReference type="PANTHER" id="PTHR21451">
    <property type="entry name" value="HISTONE H3 METHYLTRANSFERASE"/>
    <property type="match status" value="1"/>
</dbReference>
<dbReference type="Pfam" id="PF08123">
    <property type="entry name" value="DOT1"/>
    <property type="match status" value="1"/>
</dbReference>
<dbReference type="InterPro" id="IPR030445">
    <property type="entry name" value="H3-K79_meTrfase"/>
</dbReference>
<dbReference type="HOGENOM" id="CLU_085223_0_0_1"/>
<dbReference type="CDD" id="cd02440">
    <property type="entry name" value="AdoMet_MTases"/>
    <property type="match status" value="1"/>
</dbReference>
<dbReference type="EnsemblProtists" id="PYU1_T009630">
    <property type="protein sequence ID" value="PYU1_T009630"/>
    <property type="gene ID" value="PYU1_G009612"/>
</dbReference>
<sequence length="254" mass="28814">MSISKHRVLVADDSFVLEESEIDPVNPTQAISSLSEDTFALSIEAFNALYAQHPLRVAKEASRQERKENQYISMTLVYGEIAFGPFKTVFDILKRWHHVLVKPGGVFLDIGSGSGKAVFGATLIHDFDACYGIEILKSLHAISEDVLQIWERKVKRQFPLSLQKKRTRIAFTHGDALEVEWPTNADLVFLNSTCFGEVLLHDLTEKIHITCKPGTVIITATHRLPNTQNFDLLRTLKVQQETWGEATWFIHRKN</sequence>
<dbReference type="eggNOG" id="ENOG502S1VE">
    <property type="taxonomic scope" value="Eukaryota"/>
</dbReference>
<evidence type="ECO:0000256" key="5">
    <source>
        <dbReference type="ARBA" id="ARBA00047770"/>
    </source>
</evidence>
<dbReference type="AlphaFoldDB" id="K3WXD2"/>
<reference evidence="8" key="2">
    <citation type="submission" date="2010-04" db="EMBL/GenBank/DDBJ databases">
        <authorList>
            <person name="Buell R."/>
            <person name="Hamilton J."/>
            <person name="Hostetler J."/>
        </authorList>
    </citation>
    <scope>NUCLEOTIDE SEQUENCE [LARGE SCALE GENOMIC DNA]</scope>
    <source>
        <strain evidence="8">DAOM:BR144</strain>
    </source>
</reference>
<dbReference type="Gene3D" id="3.40.50.150">
    <property type="entry name" value="Vaccinia Virus protein VP39"/>
    <property type="match status" value="1"/>
</dbReference>
<accession>K3WXD2</accession>
<evidence type="ECO:0000256" key="2">
    <source>
        <dbReference type="ARBA" id="ARBA00020987"/>
    </source>
</evidence>
<dbReference type="EC" id="2.1.1.360" evidence="1"/>
<dbReference type="SUPFAM" id="SSF53335">
    <property type="entry name" value="S-adenosyl-L-methionine-dependent methyltransferases"/>
    <property type="match status" value="1"/>
</dbReference>
<dbReference type="GO" id="GO:0051726">
    <property type="term" value="P:regulation of cell cycle"/>
    <property type="evidence" value="ECO:0007669"/>
    <property type="project" value="InterPro"/>
</dbReference>
<dbReference type="GO" id="GO:0140956">
    <property type="term" value="F:histone H3K79 trimethyltransferase activity"/>
    <property type="evidence" value="ECO:0007669"/>
    <property type="project" value="UniProtKB-EC"/>
</dbReference>
<dbReference type="STRING" id="431595.K3WXD2"/>
<dbReference type="InParanoid" id="K3WXD2"/>
<dbReference type="Proteomes" id="UP000019132">
    <property type="component" value="Unassembled WGS sequence"/>
</dbReference>